<evidence type="ECO:0000256" key="5">
    <source>
        <dbReference type="ARBA" id="ARBA00022679"/>
    </source>
</evidence>
<proteinExistence type="inferred from homology"/>
<comment type="similarity">
    <text evidence="2 7">Belongs to the SHMT family.</text>
</comment>
<dbReference type="CDD" id="cd00378">
    <property type="entry name" value="SHMT"/>
    <property type="match status" value="1"/>
</dbReference>
<evidence type="ECO:0000256" key="1">
    <source>
        <dbReference type="ARBA" id="ARBA00001933"/>
    </source>
</evidence>
<organism evidence="9 10">
    <name type="scientific">Fundicoccus culcitae</name>
    <dbReference type="NCBI Taxonomy" id="2969821"/>
    <lineage>
        <taxon>Bacteria</taxon>
        <taxon>Bacillati</taxon>
        <taxon>Bacillota</taxon>
        <taxon>Bacilli</taxon>
        <taxon>Lactobacillales</taxon>
        <taxon>Aerococcaceae</taxon>
        <taxon>Fundicoccus</taxon>
    </lineage>
</organism>
<evidence type="ECO:0000256" key="7">
    <source>
        <dbReference type="HAMAP-Rule" id="MF_00051"/>
    </source>
</evidence>
<comment type="pathway">
    <text evidence="7">Amino-acid biosynthesis; glycine biosynthesis; glycine from L-serine: step 1/1.</text>
</comment>
<keyword evidence="7" id="KW-0963">Cytoplasm</keyword>
<evidence type="ECO:0000256" key="4">
    <source>
        <dbReference type="ARBA" id="ARBA00022605"/>
    </source>
</evidence>
<keyword evidence="10" id="KW-1185">Reference proteome</keyword>
<protein>
    <recommendedName>
        <fullName evidence="7">Serine hydroxymethyltransferase</fullName>
        <shortName evidence="7">SHMT</shortName>
        <shortName evidence="7">Serine methylase</shortName>
        <ecNumber evidence="7">2.1.2.1</ecNumber>
    </recommendedName>
</protein>
<dbReference type="Proteomes" id="UP001315967">
    <property type="component" value="Chromosome"/>
</dbReference>
<evidence type="ECO:0000256" key="6">
    <source>
        <dbReference type="ARBA" id="ARBA00022898"/>
    </source>
</evidence>
<dbReference type="SUPFAM" id="SSF53383">
    <property type="entry name" value="PLP-dependent transferases"/>
    <property type="match status" value="1"/>
</dbReference>
<comment type="catalytic activity">
    <reaction evidence="7">
        <text>(6R)-5,10-methylene-5,6,7,8-tetrahydrofolate + glycine + H2O = (6S)-5,6,7,8-tetrahydrofolate + L-serine</text>
        <dbReference type="Rhea" id="RHEA:15481"/>
        <dbReference type="ChEBI" id="CHEBI:15377"/>
        <dbReference type="ChEBI" id="CHEBI:15636"/>
        <dbReference type="ChEBI" id="CHEBI:33384"/>
        <dbReference type="ChEBI" id="CHEBI:57305"/>
        <dbReference type="ChEBI" id="CHEBI:57453"/>
        <dbReference type="EC" id="2.1.2.1"/>
    </reaction>
</comment>
<keyword evidence="4 7" id="KW-0028">Amino-acid biosynthesis</keyword>
<dbReference type="PANTHER" id="PTHR11680">
    <property type="entry name" value="SERINE HYDROXYMETHYLTRANSFERASE"/>
    <property type="match status" value="1"/>
</dbReference>
<keyword evidence="3 7" id="KW-0554">One-carbon metabolism</keyword>
<dbReference type="NCBIfam" id="NF000586">
    <property type="entry name" value="PRK00011.1"/>
    <property type="match status" value="1"/>
</dbReference>
<accession>A0ABY5PAN5</accession>
<dbReference type="Gene3D" id="3.40.640.10">
    <property type="entry name" value="Type I PLP-dependent aspartate aminotransferase-like (Major domain)"/>
    <property type="match status" value="1"/>
</dbReference>
<dbReference type="InterPro" id="IPR001085">
    <property type="entry name" value="Ser_HO-MeTrfase"/>
</dbReference>
<gene>
    <name evidence="7" type="primary">glyA</name>
    <name evidence="9" type="ORF">NRE15_11790</name>
</gene>
<dbReference type="InterPro" id="IPR015422">
    <property type="entry name" value="PyrdxlP-dep_Trfase_small"/>
</dbReference>
<dbReference type="HAMAP" id="MF_00051">
    <property type="entry name" value="SHMT"/>
    <property type="match status" value="1"/>
</dbReference>
<sequence>MAQLVIDEEERQASTLCLIASENYASPLAVGLEGSIFANKNAEGYPGRRYVGGVELADKVENLAKDRIAELFGAEHVNVQSMSATVGNVAILRGVLKPGDTILSMELDHGGHLSHGAAFHYSGKEYNAVFYGVNEETEMIDMEQVEALAKEYKPKLIICGASSYPRQIDYKRFAEIAHENDALLFADIAHPVGLIIAGIVPSPFPHADIVSTSTHKTWRGSRGGGVVMCKKKLARKIDSAIFPGIQGAPKMDMIAARAVQAKESATDLFKEYQQQVAKNAQVLAEELTNNGLRLVSGGTDTHLILVDVRNLIESGQLAEQVLESVGIVTNKNMIPFDPQPASVSSGLRIGTPALTTRGFKEDDIKKVAKLIVTTLKNKDDEYVLAEVKQEVDELIKGFPLFSDEWLAK</sequence>
<name>A0ABY5PAN5_9LACT</name>
<comment type="pathway">
    <text evidence="7">One-carbon metabolism; tetrahydrofolate interconversion.</text>
</comment>
<dbReference type="Gene3D" id="3.90.1150.10">
    <property type="entry name" value="Aspartate Aminotransferase, domain 1"/>
    <property type="match status" value="1"/>
</dbReference>
<comment type="cofactor">
    <cofactor evidence="1 7">
        <name>pyridoxal 5'-phosphate</name>
        <dbReference type="ChEBI" id="CHEBI:597326"/>
    </cofactor>
</comment>
<feature type="binding site" evidence="7">
    <location>
        <begin position="111"/>
        <end position="113"/>
    </location>
    <ligand>
        <name>(6S)-5,6,7,8-tetrahydrofolate</name>
        <dbReference type="ChEBI" id="CHEBI:57453"/>
    </ligand>
</feature>
<comment type="caution">
    <text evidence="7">Lacks conserved residue(s) required for the propagation of feature annotation.</text>
</comment>
<feature type="site" description="Plays an important role in substrate specificity" evidence="7">
    <location>
        <position position="215"/>
    </location>
</feature>
<keyword evidence="5 7" id="KW-0808">Transferase</keyword>
<keyword evidence="6 7" id="KW-0663">Pyridoxal phosphate</keyword>
<feature type="domain" description="Serine hydroxymethyltransferase-like" evidence="8">
    <location>
        <begin position="2"/>
        <end position="371"/>
    </location>
</feature>
<dbReference type="InterPro" id="IPR015424">
    <property type="entry name" value="PyrdxlP-dep_Trfase"/>
</dbReference>
<dbReference type="PIRSF" id="PIRSF000412">
    <property type="entry name" value="SHMT"/>
    <property type="match status" value="1"/>
</dbReference>
<comment type="function">
    <text evidence="7">Catalyzes the reversible interconversion of serine and glycine with tetrahydrofolate (THF) serving as the one-carbon carrier. This reaction serves as the major source of one-carbon groups required for the biosynthesis of purines, thymidylate, methionine, and other important biomolecules. Also exhibits THF-independent aldolase activity toward beta-hydroxyamino acids, producing glycine and aldehydes, via a retro-aldol mechanism.</text>
</comment>
<dbReference type="InterPro" id="IPR049943">
    <property type="entry name" value="Ser_HO-MeTrfase-like"/>
</dbReference>
<evidence type="ECO:0000259" key="8">
    <source>
        <dbReference type="Pfam" id="PF00464"/>
    </source>
</evidence>
<dbReference type="EC" id="2.1.2.1" evidence="7"/>
<dbReference type="InterPro" id="IPR015421">
    <property type="entry name" value="PyrdxlP-dep_Trfase_major"/>
</dbReference>
<dbReference type="Pfam" id="PF00464">
    <property type="entry name" value="SHMT"/>
    <property type="match status" value="1"/>
</dbReference>
<evidence type="ECO:0000256" key="3">
    <source>
        <dbReference type="ARBA" id="ARBA00022563"/>
    </source>
</evidence>
<evidence type="ECO:0000313" key="9">
    <source>
        <dbReference type="EMBL" id="UUX35518.1"/>
    </source>
</evidence>
<feature type="modified residue" description="N6-(pyridoxal phosphate)lysine" evidence="7">
    <location>
        <position position="216"/>
    </location>
</feature>
<feature type="binding site" evidence="7">
    <location>
        <position position="107"/>
    </location>
    <ligand>
        <name>(6S)-5,6,7,8-tetrahydrofolate</name>
        <dbReference type="ChEBI" id="CHEBI:57453"/>
    </ligand>
</feature>
<reference evidence="9 10" key="1">
    <citation type="submission" date="2022-08" db="EMBL/GenBank/DDBJ databases">
        <title>Aerococcaceae sp. nov isolated from spoiled eye mask.</title>
        <authorList>
            <person name="Zhou G."/>
            <person name="Xie X.-B."/>
            <person name="Shi Q.-S."/>
            <person name="Wang Y.-S."/>
            <person name="Wen X."/>
            <person name="Peng H."/>
            <person name="Yang X.-J."/>
            <person name="Tao H.-B."/>
            <person name="Huang X.-M."/>
        </authorList>
    </citation>
    <scope>NUCLEOTIDE SEQUENCE [LARGE SCALE GENOMIC DNA]</scope>
    <source>
        <strain evidence="10">DM20194951</strain>
    </source>
</reference>
<dbReference type="InterPro" id="IPR039429">
    <property type="entry name" value="SHMT-like_dom"/>
</dbReference>
<evidence type="ECO:0000313" key="10">
    <source>
        <dbReference type="Proteomes" id="UP001315967"/>
    </source>
</evidence>
<evidence type="ECO:0000256" key="2">
    <source>
        <dbReference type="ARBA" id="ARBA00006376"/>
    </source>
</evidence>
<dbReference type="PANTHER" id="PTHR11680:SF35">
    <property type="entry name" value="SERINE HYDROXYMETHYLTRANSFERASE 1"/>
    <property type="match status" value="1"/>
</dbReference>
<comment type="subcellular location">
    <subcellularLocation>
        <location evidence="7">Cytoplasm</location>
    </subcellularLocation>
</comment>
<comment type="subunit">
    <text evidence="7">Homodimer.</text>
</comment>
<dbReference type="EMBL" id="CP102453">
    <property type="protein sequence ID" value="UUX35518.1"/>
    <property type="molecule type" value="Genomic_DNA"/>
</dbReference>